<evidence type="ECO:0000256" key="5">
    <source>
        <dbReference type="ARBA" id="ARBA00022989"/>
    </source>
</evidence>
<feature type="domain" description="ABC transmembrane type-1" evidence="8">
    <location>
        <begin position="73"/>
        <end position="287"/>
    </location>
</feature>
<sequence>MIILKNKEISPGKLALIFSAPALFVLTVTVLIPIIYAVYLSLYRYKLKRAKKPFVGLQNYEKILTDEKFWDSLTTSLIFAVSVVGVIITVSFFLALLLDQDFPGRGWLRALLLIPWAIPDVVNALLWKWLLHPTFGVMNALFSMGGLIDEYVAWLSSMPSAMIWVVIAYSWKNIPLATLLILAGLQTVSKTLHEAAMVEGASAWQRTLNITLPLLRPTLTVVLIFETIFALKVFDLIYVLTSGGPGRSTAVLGWNIYINTFKKLDFGSGSALAMILGLITLFLAIFFYSFLDRGERQ</sequence>
<evidence type="ECO:0000313" key="9">
    <source>
        <dbReference type="EMBL" id="SUZ97762.1"/>
    </source>
</evidence>
<dbReference type="AlphaFoldDB" id="A0A381S110"/>
<dbReference type="SUPFAM" id="SSF161098">
    <property type="entry name" value="MetI-like"/>
    <property type="match status" value="1"/>
</dbReference>
<evidence type="ECO:0000256" key="1">
    <source>
        <dbReference type="ARBA" id="ARBA00004651"/>
    </source>
</evidence>
<feature type="transmembrane region" description="Helical" evidence="7">
    <location>
        <begin position="14"/>
        <end position="39"/>
    </location>
</feature>
<comment type="subcellular location">
    <subcellularLocation>
        <location evidence="1">Cell membrane</location>
        <topology evidence="1">Multi-pass membrane protein</topology>
    </subcellularLocation>
</comment>
<evidence type="ECO:0000256" key="3">
    <source>
        <dbReference type="ARBA" id="ARBA00022475"/>
    </source>
</evidence>
<dbReference type="PANTHER" id="PTHR43227:SF7">
    <property type="entry name" value="ARABINOOLIGOSACCHARIDES TRANSPORT SYSTEM PERMEASE PROTEIN ARAP"/>
    <property type="match status" value="1"/>
</dbReference>
<organism evidence="9">
    <name type="scientific">marine metagenome</name>
    <dbReference type="NCBI Taxonomy" id="408172"/>
    <lineage>
        <taxon>unclassified sequences</taxon>
        <taxon>metagenomes</taxon>
        <taxon>ecological metagenomes</taxon>
    </lineage>
</organism>
<dbReference type="CDD" id="cd06261">
    <property type="entry name" value="TM_PBP2"/>
    <property type="match status" value="1"/>
</dbReference>
<keyword evidence="5 7" id="KW-1133">Transmembrane helix</keyword>
<evidence type="ECO:0000256" key="4">
    <source>
        <dbReference type="ARBA" id="ARBA00022692"/>
    </source>
</evidence>
<dbReference type="PROSITE" id="PS50928">
    <property type="entry name" value="ABC_TM1"/>
    <property type="match status" value="1"/>
</dbReference>
<proteinExistence type="predicted"/>
<feature type="transmembrane region" description="Helical" evidence="7">
    <location>
        <begin position="219"/>
        <end position="240"/>
    </location>
</feature>
<feature type="transmembrane region" description="Helical" evidence="7">
    <location>
        <begin position="271"/>
        <end position="291"/>
    </location>
</feature>
<keyword evidence="4 7" id="KW-0812">Transmembrane</keyword>
<dbReference type="Gene3D" id="1.10.3720.10">
    <property type="entry name" value="MetI-like"/>
    <property type="match status" value="1"/>
</dbReference>
<dbReference type="InterPro" id="IPR035906">
    <property type="entry name" value="MetI-like_sf"/>
</dbReference>
<dbReference type="EMBL" id="UINC01002539">
    <property type="protein sequence ID" value="SUZ97762.1"/>
    <property type="molecule type" value="Genomic_DNA"/>
</dbReference>
<dbReference type="PANTHER" id="PTHR43227">
    <property type="entry name" value="BLL4140 PROTEIN"/>
    <property type="match status" value="1"/>
</dbReference>
<feature type="transmembrane region" description="Helical" evidence="7">
    <location>
        <begin position="110"/>
        <end position="131"/>
    </location>
</feature>
<evidence type="ECO:0000259" key="8">
    <source>
        <dbReference type="PROSITE" id="PS50928"/>
    </source>
</evidence>
<evidence type="ECO:0000256" key="6">
    <source>
        <dbReference type="ARBA" id="ARBA00023136"/>
    </source>
</evidence>
<dbReference type="GO" id="GO:0055085">
    <property type="term" value="P:transmembrane transport"/>
    <property type="evidence" value="ECO:0007669"/>
    <property type="project" value="InterPro"/>
</dbReference>
<dbReference type="GO" id="GO:0005886">
    <property type="term" value="C:plasma membrane"/>
    <property type="evidence" value="ECO:0007669"/>
    <property type="project" value="UniProtKB-SubCell"/>
</dbReference>
<keyword evidence="3" id="KW-1003">Cell membrane</keyword>
<gene>
    <name evidence="9" type="ORF">METZ01_LOCUS50616</name>
</gene>
<evidence type="ECO:0000256" key="7">
    <source>
        <dbReference type="SAM" id="Phobius"/>
    </source>
</evidence>
<keyword evidence="6 7" id="KW-0472">Membrane</keyword>
<dbReference type="InterPro" id="IPR000515">
    <property type="entry name" value="MetI-like"/>
</dbReference>
<name>A0A381S110_9ZZZZ</name>
<keyword evidence="2" id="KW-0813">Transport</keyword>
<dbReference type="InterPro" id="IPR050809">
    <property type="entry name" value="UgpAE/MalFG_permease"/>
</dbReference>
<feature type="transmembrane region" description="Helical" evidence="7">
    <location>
        <begin position="77"/>
        <end position="98"/>
    </location>
</feature>
<accession>A0A381S110</accession>
<reference evidence="9" key="1">
    <citation type="submission" date="2018-05" db="EMBL/GenBank/DDBJ databases">
        <authorList>
            <person name="Lanie J.A."/>
            <person name="Ng W.-L."/>
            <person name="Kazmierczak K.M."/>
            <person name="Andrzejewski T.M."/>
            <person name="Davidsen T.M."/>
            <person name="Wayne K.J."/>
            <person name="Tettelin H."/>
            <person name="Glass J.I."/>
            <person name="Rusch D."/>
            <person name="Podicherti R."/>
            <person name="Tsui H.-C.T."/>
            <person name="Winkler M.E."/>
        </authorList>
    </citation>
    <scope>NUCLEOTIDE SEQUENCE</scope>
</reference>
<dbReference type="Pfam" id="PF00528">
    <property type="entry name" value="BPD_transp_1"/>
    <property type="match status" value="1"/>
</dbReference>
<protein>
    <recommendedName>
        <fullName evidence="8">ABC transmembrane type-1 domain-containing protein</fullName>
    </recommendedName>
</protein>
<evidence type="ECO:0000256" key="2">
    <source>
        <dbReference type="ARBA" id="ARBA00022448"/>
    </source>
</evidence>